<keyword evidence="2" id="KW-0813">Transport</keyword>
<keyword evidence="3" id="KW-0732">Signal</keyword>
<accession>A0A449BDI1</accession>
<evidence type="ECO:0000256" key="1">
    <source>
        <dbReference type="ARBA" id="ARBA00011028"/>
    </source>
</evidence>
<dbReference type="STRING" id="1278311.GCA_000428705_00488"/>
<dbReference type="KEGG" id="aaxa:NCTC10138_00872"/>
<sequence>MKKILFITITLILSIVLISCTKNKNADIVATMYPQYDATRIISGDKLSVSLLTKPGDEAHDFKPTSKQITEIKKSKLFLFTSYEMDAWLNNNVKNITSNETITLNVSSLIAKSNNTHEDLHYWSGTNNYIKIVQGIRDTIIEIDPSNKEFYENNANTYLNKLTELDTIIINYFKTKNKPTIYFAGHNAMQSFSSHYDLNVIALSATSKPDADLSASQISTLLNEVKTANTHYLFTEELKEPRVAKTIMRELSNENYELNLLELHGYHNVTLDDFNNKVTYYDLLERNYQNIKRALGD</sequence>
<keyword evidence="4" id="KW-0449">Lipoprotein</keyword>
<gene>
    <name evidence="4" type="primary">adcA</name>
    <name evidence="4" type="ORF">NCTC10138_00872</name>
</gene>
<proteinExistence type="inferred from homology"/>
<dbReference type="AlphaFoldDB" id="A0A449BDI1"/>
<dbReference type="EMBL" id="LR215048">
    <property type="protein sequence ID" value="VEU80499.1"/>
    <property type="molecule type" value="Genomic_DNA"/>
</dbReference>
<evidence type="ECO:0000313" key="4">
    <source>
        <dbReference type="EMBL" id="VEU80499.1"/>
    </source>
</evidence>
<dbReference type="PANTHER" id="PTHR42953:SF3">
    <property type="entry name" value="HIGH-AFFINITY ZINC UPTAKE SYSTEM PROTEIN ZNUA"/>
    <property type="match status" value="1"/>
</dbReference>
<dbReference type="Gene3D" id="3.40.50.1980">
    <property type="entry name" value="Nitrogenase molybdenum iron protein domain"/>
    <property type="match status" value="2"/>
</dbReference>
<dbReference type="RefSeq" id="WP_026390159.1">
    <property type="nucleotide sequence ID" value="NZ_LR215048.1"/>
</dbReference>
<dbReference type="OrthoDB" id="9810636at2"/>
<dbReference type="SUPFAM" id="SSF53807">
    <property type="entry name" value="Helical backbone' metal receptor"/>
    <property type="match status" value="1"/>
</dbReference>
<dbReference type="InterPro" id="IPR006127">
    <property type="entry name" value="ZnuA-like"/>
</dbReference>
<dbReference type="GO" id="GO:0030001">
    <property type="term" value="P:metal ion transport"/>
    <property type="evidence" value="ECO:0007669"/>
    <property type="project" value="InterPro"/>
</dbReference>
<evidence type="ECO:0000313" key="5">
    <source>
        <dbReference type="Proteomes" id="UP000289841"/>
    </source>
</evidence>
<name>A0A449BDI1_HAPAX</name>
<dbReference type="GO" id="GO:0046872">
    <property type="term" value="F:metal ion binding"/>
    <property type="evidence" value="ECO:0007669"/>
    <property type="project" value="InterPro"/>
</dbReference>
<keyword evidence="5" id="KW-1185">Reference proteome</keyword>
<dbReference type="Proteomes" id="UP000289841">
    <property type="component" value="Chromosome"/>
</dbReference>
<evidence type="ECO:0000256" key="3">
    <source>
        <dbReference type="ARBA" id="ARBA00022729"/>
    </source>
</evidence>
<dbReference type="PROSITE" id="PS51257">
    <property type="entry name" value="PROKAR_LIPOPROTEIN"/>
    <property type="match status" value="1"/>
</dbReference>
<dbReference type="Pfam" id="PF01297">
    <property type="entry name" value="ZnuA"/>
    <property type="match status" value="1"/>
</dbReference>
<evidence type="ECO:0000256" key="2">
    <source>
        <dbReference type="ARBA" id="ARBA00022448"/>
    </source>
</evidence>
<dbReference type="PANTHER" id="PTHR42953">
    <property type="entry name" value="HIGH-AFFINITY ZINC UPTAKE SYSTEM PROTEIN ZNUA-RELATED"/>
    <property type="match status" value="1"/>
</dbReference>
<comment type="similarity">
    <text evidence="1">Belongs to the bacterial solute-binding protein 9 family.</text>
</comment>
<protein>
    <submittedName>
        <fullName evidence="4">Probable zinc transport system zinc-binding lipoprotein AdcA</fullName>
    </submittedName>
</protein>
<dbReference type="InterPro" id="IPR050492">
    <property type="entry name" value="Bact_metal-bind_prot9"/>
</dbReference>
<reference evidence="4 5" key="1">
    <citation type="submission" date="2019-01" db="EMBL/GenBank/DDBJ databases">
        <authorList>
            <consortium name="Pathogen Informatics"/>
        </authorList>
    </citation>
    <scope>NUCLEOTIDE SEQUENCE [LARGE SCALE GENOMIC DNA]</scope>
    <source>
        <strain evidence="4 5">NCTC10138</strain>
    </source>
</reference>
<organism evidence="4 5">
    <name type="scientific">Haploplasma axanthum</name>
    <name type="common">Acholeplasma axanthum</name>
    <dbReference type="NCBI Taxonomy" id="29552"/>
    <lineage>
        <taxon>Bacteria</taxon>
        <taxon>Bacillati</taxon>
        <taxon>Mycoplasmatota</taxon>
        <taxon>Mollicutes</taxon>
        <taxon>Acholeplasmatales</taxon>
        <taxon>Acholeplasmataceae</taxon>
        <taxon>Haploplasma</taxon>
    </lineage>
</organism>